<accession>A0A0C3EPS6</accession>
<dbReference type="InterPro" id="IPR019192">
    <property type="entry name" value="Ribosomal_mL40"/>
</dbReference>
<dbReference type="AlphaFoldDB" id="A0A0C3EPS6"/>
<dbReference type="PANTHER" id="PTHR39150:SF1">
    <property type="entry name" value="LARGE RIBOSOMAL SUBUNIT PROTEIN ML40"/>
    <property type="match status" value="1"/>
</dbReference>
<protein>
    <recommendedName>
        <fullName evidence="7">Large ribosomal subunit protein mL40</fullName>
    </recommendedName>
</protein>
<dbReference type="Gene3D" id="6.10.250.3440">
    <property type="match status" value="1"/>
</dbReference>
<dbReference type="PANTHER" id="PTHR39150">
    <property type="entry name" value="54S RIBOSOMAL PROTEIN L28, MITOCHONDRIAL"/>
    <property type="match status" value="1"/>
</dbReference>
<dbReference type="GO" id="GO:0003735">
    <property type="term" value="F:structural constituent of ribosome"/>
    <property type="evidence" value="ECO:0007669"/>
    <property type="project" value="InterPro"/>
</dbReference>
<evidence type="ECO:0000256" key="8">
    <source>
        <dbReference type="SAM" id="MobiDB-lite"/>
    </source>
</evidence>
<dbReference type="GO" id="GO:1990904">
    <property type="term" value="C:ribonucleoprotein complex"/>
    <property type="evidence" value="ECO:0007669"/>
    <property type="project" value="UniProtKB-KW"/>
</dbReference>
<proteinExistence type="inferred from homology"/>
<dbReference type="OrthoDB" id="2098203at2759"/>
<evidence type="ECO:0000256" key="1">
    <source>
        <dbReference type="ARBA" id="ARBA00004173"/>
    </source>
</evidence>
<keyword evidence="3" id="KW-0809">Transit peptide</keyword>
<evidence type="ECO:0000256" key="7">
    <source>
        <dbReference type="ARBA" id="ARBA00035192"/>
    </source>
</evidence>
<organism evidence="9 10">
    <name type="scientific">Scleroderma citrinum Foug A</name>
    <dbReference type="NCBI Taxonomy" id="1036808"/>
    <lineage>
        <taxon>Eukaryota</taxon>
        <taxon>Fungi</taxon>
        <taxon>Dikarya</taxon>
        <taxon>Basidiomycota</taxon>
        <taxon>Agaricomycotina</taxon>
        <taxon>Agaricomycetes</taxon>
        <taxon>Agaricomycetidae</taxon>
        <taxon>Boletales</taxon>
        <taxon>Sclerodermatineae</taxon>
        <taxon>Sclerodermataceae</taxon>
        <taxon>Scleroderma</taxon>
    </lineage>
</organism>
<dbReference type="GO" id="GO:0005739">
    <property type="term" value="C:mitochondrion"/>
    <property type="evidence" value="ECO:0007669"/>
    <property type="project" value="UniProtKB-SubCell"/>
</dbReference>
<evidence type="ECO:0000256" key="4">
    <source>
        <dbReference type="ARBA" id="ARBA00022980"/>
    </source>
</evidence>
<evidence type="ECO:0000313" key="9">
    <source>
        <dbReference type="EMBL" id="KIM70144.1"/>
    </source>
</evidence>
<feature type="region of interest" description="Disordered" evidence="8">
    <location>
        <begin position="159"/>
        <end position="185"/>
    </location>
</feature>
<keyword evidence="4" id="KW-0689">Ribosomal protein</keyword>
<dbReference type="Pfam" id="PF09812">
    <property type="entry name" value="MRP-L28"/>
    <property type="match status" value="1"/>
</dbReference>
<evidence type="ECO:0000256" key="6">
    <source>
        <dbReference type="ARBA" id="ARBA00023274"/>
    </source>
</evidence>
<evidence type="ECO:0000256" key="5">
    <source>
        <dbReference type="ARBA" id="ARBA00023128"/>
    </source>
</evidence>
<keyword evidence="6" id="KW-0687">Ribonucleoprotein</keyword>
<keyword evidence="5" id="KW-0496">Mitochondrion</keyword>
<gene>
    <name evidence="9" type="ORF">SCLCIDRAFT_1207447</name>
</gene>
<dbReference type="GO" id="GO:0032543">
    <property type="term" value="P:mitochondrial translation"/>
    <property type="evidence" value="ECO:0007669"/>
    <property type="project" value="InterPro"/>
</dbReference>
<feature type="compositionally biased region" description="Basic and acidic residues" evidence="8">
    <location>
        <begin position="173"/>
        <end position="185"/>
    </location>
</feature>
<sequence length="185" mass="21636">MLLLAVCRSSLPLRTARTTVCYSTQDINAGNTKREVIRRMLYPPNVRNRPSPTGAWRPDIGRALQRAIPSAQAHETIERAWKLYQRHLRKKRDAELQRKFECMRQAMTELEEIDPILFKEANKREDPRGRSHAEMEVLKDASSAEKRAIESRIRGLFPTELKVPTDTPSQEGWQHEWRPFDRPLH</sequence>
<evidence type="ECO:0000256" key="2">
    <source>
        <dbReference type="ARBA" id="ARBA00009360"/>
    </source>
</evidence>
<dbReference type="EMBL" id="KN822005">
    <property type="protein sequence ID" value="KIM70144.1"/>
    <property type="molecule type" value="Genomic_DNA"/>
</dbReference>
<name>A0A0C3EPS6_9AGAM</name>
<reference evidence="10" key="2">
    <citation type="submission" date="2015-01" db="EMBL/GenBank/DDBJ databases">
        <title>Evolutionary Origins and Diversification of the Mycorrhizal Mutualists.</title>
        <authorList>
            <consortium name="DOE Joint Genome Institute"/>
            <consortium name="Mycorrhizal Genomics Consortium"/>
            <person name="Kohler A."/>
            <person name="Kuo A."/>
            <person name="Nagy L.G."/>
            <person name="Floudas D."/>
            <person name="Copeland A."/>
            <person name="Barry K.W."/>
            <person name="Cichocki N."/>
            <person name="Veneault-Fourrey C."/>
            <person name="LaButti K."/>
            <person name="Lindquist E.A."/>
            <person name="Lipzen A."/>
            <person name="Lundell T."/>
            <person name="Morin E."/>
            <person name="Murat C."/>
            <person name="Riley R."/>
            <person name="Ohm R."/>
            <person name="Sun H."/>
            <person name="Tunlid A."/>
            <person name="Henrissat B."/>
            <person name="Grigoriev I.V."/>
            <person name="Hibbett D.S."/>
            <person name="Martin F."/>
        </authorList>
    </citation>
    <scope>NUCLEOTIDE SEQUENCE [LARGE SCALE GENOMIC DNA]</scope>
    <source>
        <strain evidence="10">Foug A</strain>
    </source>
</reference>
<dbReference type="InterPro" id="IPR042831">
    <property type="entry name" value="Ribosomal_mL40_fung"/>
</dbReference>
<evidence type="ECO:0000313" key="10">
    <source>
        <dbReference type="Proteomes" id="UP000053989"/>
    </source>
</evidence>
<dbReference type="HOGENOM" id="CLU_090382_2_0_1"/>
<dbReference type="STRING" id="1036808.A0A0C3EPS6"/>
<comment type="similarity">
    <text evidence="2">Belongs to the mitochondrion-specific ribosomal protein mL40 family.</text>
</comment>
<dbReference type="Proteomes" id="UP000053989">
    <property type="component" value="Unassembled WGS sequence"/>
</dbReference>
<keyword evidence="10" id="KW-1185">Reference proteome</keyword>
<dbReference type="FunCoup" id="A0A0C3EPS6">
    <property type="interactions" value="8"/>
</dbReference>
<comment type="subcellular location">
    <subcellularLocation>
        <location evidence="1">Mitochondrion</location>
    </subcellularLocation>
</comment>
<reference evidence="9 10" key="1">
    <citation type="submission" date="2014-04" db="EMBL/GenBank/DDBJ databases">
        <authorList>
            <consortium name="DOE Joint Genome Institute"/>
            <person name="Kuo A."/>
            <person name="Kohler A."/>
            <person name="Nagy L.G."/>
            <person name="Floudas D."/>
            <person name="Copeland A."/>
            <person name="Barry K.W."/>
            <person name="Cichocki N."/>
            <person name="Veneault-Fourrey C."/>
            <person name="LaButti K."/>
            <person name="Lindquist E.A."/>
            <person name="Lipzen A."/>
            <person name="Lundell T."/>
            <person name="Morin E."/>
            <person name="Murat C."/>
            <person name="Sun H."/>
            <person name="Tunlid A."/>
            <person name="Henrissat B."/>
            <person name="Grigoriev I.V."/>
            <person name="Hibbett D.S."/>
            <person name="Martin F."/>
            <person name="Nordberg H.P."/>
            <person name="Cantor M.N."/>
            <person name="Hua S.X."/>
        </authorList>
    </citation>
    <scope>NUCLEOTIDE SEQUENCE [LARGE SCALE GENOMIC DNA]</scope>
    <source>
        <strain evidence="9 10">Foug A</strain>
    </source>
</reference>
<evidence type="ECO:0000256" key="3">
    <source>
        <dbReference type="ARBA" id="ARBA00022946"/>
    </source>
</evidence>
<dbReference type="InParanoid" id="A0A0C3EPS6"/>
<feature type="region of interest" description="Disordered" evidence="8">
    <location>
        <begin position="124"/>
        <end position="144"/>
    </location>
</feature>
<dbReference type="GO" id="GO:0005840">
    <property type="term" value="C:ribosome"/>
    <property type="evidence" value="ECO:0007669"/>
    <property type="project" value="UniProtKB-KW"/>
</dbReference>